<keyword evidence="2" id="KW-0547">Nucleotide-binding</keyword>
<evidence type="ECO:0000256" key="2">
    <source>
        <dbReference type="ARBA" id="ARBA00022741"/>
    </source>
</evidence>
<evidence type="ECO:0000313" key="6">
    <source>
        <dbReference type="EMBL" id="JAV31481.1"/>
    </source>
</evidence>
<organism evidence="6">
    <name type="scientific">Culex tarsalis</name>
    <name type="common">Encephalitis mosquito</name>
    <dbReference type="NCBI Taxonomy" id="7177"/>
    <lineage>
        <taxon>Eukaryota</taxon>
        <taxon>Metazoa</taxon>
        <taxon>Ecdysozoa</taxon>
        <taxon>Arthropoda</taxon>
        <taxon>Hexapoda</taxon>
        <taxon>Insecta</taxon>
        <taxon>Pterygota</taxon>
        <taxon>Neoptera</taxon>
        <taxon>Endopterygota</taxon>
        <taxon>Diptera</taxon>
        <taxon>Nematocera</taxon>
        <taxon>Culicoidea</taxon>
        <taxon>Culicidae</taxon>
        <taxon>Culicinae</taxon>
        <taxon>Culicini</taxon>
        <taxon>Culex</taxon>
        <taxon>Culex</taxon>
    </lineage>
</organism>
<dbReference type="GO" id="GO:0042254">
    <property type="term" value="P:ribosome biogenesis"/>
    <property type="evidence" value="ECO:0007669"/>
    <property type="project" value="TreeGrafter"/>
</dbReference>
<feature type="compositionally biased region" description="Acidic residues" evidence="4">
    <location>
        <begin position="590"/>
        <end position="607"/>
    </location>
</feature>
<sequence>MLHKKPAGALYDPMIIPRVKQYLEENVHQTYVDVGVMARELQDRYREYNRRKTVPFRMLVEQAYKTVLHSYGLDSNPSSDNEEEGNSDLEVMEEGGGGGTSGRNANHMNDTLTNMYMNSGKGKAAAGSGGGAASGNDGDAIDISSDEDDEEGGNSRDKEKAVSTTSSDRMKVIETQIASNKHITVTKVTRGGGVDKPRSGDEAVDSSNGSTNGRRAAEQQALHQAKRRRLEQPQNSEVSNSNSNPLLPGYPAIVPAASSRNVEKQPASAPPPAKTPAGGRSERSKRFKKEVWSKLVDTCFEDVGGMDKILRDLCELLLHVKHPEVYRHIGLPPPRGFLLHEPPGSGKTLLAHAIAGQLKIGLIEIAATELVAGVSGESEERIREVFEQAAILSPCVLFIDEIDAISANRVNAQKDMERRVVAQLLSSLDGLSRIEGGDEVLVIGATNRPDALDPALRRVGRFDQEISLGIPDREARAQILKIICKNLKLEQTINYDELAKLTPGYVGADLLALVTRAATTAIKRMLTERERQQLLAEATRERDLEMLRRKAEREKLKLLQAKKDDDDDVMEVDESAKSKLNGNTSADDVVALEDDVEEVVTLDDDKDEPPKEDKPVEAEKTTPEGEEKKDDEAEKKDEVKTADEAEAKPAVEEEKKEAEGGEEKKPEEEAKPAESEAVAVVADADVEMAADSSTPAEKDVAPVEEPKPSTEVAEAETAAAPESSEAVAEPEKPAEVDTSATVETSATLETPAAEPEPEKPVEPMEEEEEEPEPEPLSLPTLTLPKLMNLLLDHTNPLADAELDSFCIEREDFIDSLRTVQPSAKREGFITVPDVTWNDIGSLGDIREELKLAILAPVKFPHRLRQLGLSAPSGVLLCGPPGCGKTLLAKAVANEAGINFISVKGPELLNMYVGESERAVRQCFQRARNSAPCVIFFDEFDSLCPKRSDSAEGGAGMRVVNQLLTEMDGIEDRKGVFLMAATNRPDIVDPAVLRPGRLDKILYVGLPAEADRADILRALTKNRSQPSLAEDVDLGLLARLTEGYTGADLAGLVRQASLQTLKDSIDACDGSAQEEGSSEEEQQQLLVELRHFQEAIRNIKPSVNEEDKKHYERLKRKYGSPAAQ</sequence>
<dbReference type="InterPro" id="IPR038100">
    <property type="entry name" value="NLV2_N_sf"/>
</dbReference>
<dbReference type="PANTHER" id="PTHR23077">
    <property type="entry name" value="AAA-FAMILY ATPASE"/>
    <property type="match status" value="1"/>
</dbReference>
<reference evidence="6" key="1">
    <citation type="submission" date="2017-01" db="EMBL/GenBank/DDBJ databases">
        <title>A deep insight into the sialotranscriptome of adult male and female Cluex tarsalis mosquitoes.</title>
        <authorList>
            <person name="Ribeiro J.M."/>
            <person name="Moreira F."/>
            <person name="Bernard K.A."/>
            <person name="Calvo E."/>
        </authorList>
    </citation>
    <scope>NUCLEOTIDE SEQUENCE</scope>
    <source>
        <strain evidence="6">Kern County</strain>
        <tissue evidence="6">Salivary glands</tissue>
    </source>
</reference>
<name>A0A1Q3FV38_CULTA</name>
<dbReference type="EMBL" id="GFDL01003564">
    <property type="protein sequence ID" value="JAV31481.1"/>
    <property type="molecule type" value="Transcribed_RNA"/>
</dbReference>
<feature type="compositionally biased region" description="Acidic residues" evidence="4">
    <location>
        <begin position="80"/>
        <end position="93"/>
    </location>
</feature>
<dbReference type="Gene3D" id="1.10.10.2010">
    <property type="match status" value="1"/>
</dbReference>
<dbReference type="SMART" id="SM00382">
    <property type="entry name" value="AAA"/>
    <property type="match status" value="2"/>
</dbReference>
<comment type="similarity">
    <text evidence="1">Belongs to the AAA ATPase family.</text>
</comment>
<dbReference type="InterPro" id="IPR050168">
    <property type="entry name" value="AAA_ATPase_domain"/>
</dbReference>
<feature type="region of interest" description="Disordered" evidence="4">
    <location>
        <begin position="1099"/>
        <end position="1123"/>
    </location>
</feature>
<evidence type="ECO:0000256" key="1">
    <source>
        <dbReference type="ARBA" id="ARBA00006914"/>
    </source>
</evidence>
<dbReference type="GO" id="GO:0005524">
    <property type="term" value="F:ATP binding"/>
    <property type="evidence" value="ECO:0007669"/>
    <property type="project" value="UniProtKB-KW"/>
</dbReference>
<dbReference type="CDD" id="cd19530">
    <property type="entry name" value="RecA-like_NVL_r2-like"/>
    <property type="match status" value="1"/>
</dbReference>
<keyword evidence="3" id="KW-0067">ATP-binding</keyword>
<feature type="compositionally biased region" description="Low complexity" evidence="4">
    <location>
        <begin position="743"/>
        <end position="753"/>
    </location>
</feature>
<feature type="region of interest" description="Disordered" evidence="4">
    <location>
        <begin position="71"/>
        <end position="286"/>
    </location>
</feature>
<feature type="compositionally biased region" description="Low complexity" evidence="4">
    <location>
        <begin position="709"/>
        <end position="727"/>
    </location>
</feature>
<dbReference type="InterPro" id="IPR003593">
    <property type="entry name" value="AAA+_ATPase"/>
</dbReference>
<dbReference type="InterPro" id="IPR003959">
    <property type="entry name" value="ATPase_AAA_core"/>
</dbReference>
<dbReference type="InterPro" id="IPR027417">
    <property type="entry name" value="P-loop_NTPase"/>
</dbReference>
<dbReference type="Pfam" id="PF00004">
    <property type="entry name" value="AAA"/>
    <property type="match status" value="2"/>
</dbReference>
<dbReference type="InterPro" id="IPR003960">
    <property type="entry name" value="ATPase_AAA_CS"/>
</dbReference>
<feature type="compositionally biased region" description="Basic and acidic residues" evidence="4">
    <location>
        <begin position="696"/>
        <end position="708"/>
    </location>
</feature>
<dbReference type="Pfam" id="PF17862">
    <property type="entry name" value="AAA_lid_3"/>
    <property type="match status" value="2"/>
</dbReference>
<evidence type="ECO:0000259" key="5">
    <source>
        <dbReference type="SMART" id="SM00382"/>
    </source>
</evidence>
<feature type="compositionally biased region" description="Low complexity" evidence="4">
    <location>
        <begin position="134"/>
        <end position="143"/>
    </location>
</feature>
<feature type="compositionally biased region" description="Basic and acidic residues" evidence="4">
    <location>
        <begin position="608"/>
        <end position="674"/>
    </location>
</feature>
<dbReference type="PANTHER" id="PTHR23077:SF171">
    <property type="entry name" value="NUCLEAR VALOSIN-CONTAINING PROTEIN-LIKE"/>
    <property type="match status" value="1"/>
</dbReference>
<feature type="region of interest" description="Disordered" evidence="4">
    <location>
        <begin position="564"/>
        <end position="778"/>
    </location>
</feature>
<dbReference type="Pfam" id="PF16725">
    <property type="entry name" value="Nucleolin_bd"/>
    <property type="match status" value="1"/>
</dbReference>
<feature type="compositionally biased region" description="Polar residues" evidence="4">
    <location>
        <begin position="232"/>
        <end position="245"/>
    </location>
</feature>
<protein>
    <submittedName>
        <fullName evidence="6">Putative nuclear aaa atpase vcp subfamily protein</fullName>
    </submittedName>
</protein>
<evidence type="ECO:0000256" key="4">
    <source>
        <dbReference type="SAM" id="MobiDB-lite"/>
    </source>
</evidence>
<feature type="domain" description="AAA+ ATPase" evidence="5">
    <location>
        <begin position="333"/>
        <end position="472"/>
    </location>
</feature>
<dbReference type="GO" id="GO:0016887">
    <property type="term" value="F:ATP hydrolysis activity"/>
    <property type="evidence" value="ECO:0007669"/>
    <property type="project" value="InterPro"/>
</dbReference>
<dbReference type="GO" id="GO:0005634">
    <property type="term" value="C:nucleus"/>
    <property type="evidence" value="ECO:0007669"/>
    <property type="project" value="TreeGrafter"/>
</dbReference>
<dbReference type="FunFam" id="3.40.50.300:FF:000149">
    <property type="entry name" value="Nuclear valosin-containing protein-like"/>
    <property type="match status" value="1"/>
</dbReference>
<dbReference type="PROSITE" id="PS00674">
    <property type="entry name" value="AAA"/>
    <property type="match status" value="2"/>
</dbReference>
<feature type="compositionally biased region" description="Low complexity" evidence="4">
    <location>
        <begin position="675"/>
        <end position="690"/>
    </location>
</feature>
<dbReference type="InterPro" id="IPR031996">
    <property type="entry name" value="NVL2_nucleolin-bd"/>
</dbReference>
<accession>A0A1Q3FV38</accession>
<proteinExistence type="inferred from homology"/>
<feature type="compositionally biased region" description="Polar residues" evidence="4">
    <location>
        <begin position="102"/>
        <end position="117"/>
    </location>
</feature>
<dbReference type="AlphaFoldDB" id="A0A1Q3FV38"/>
<dbReference type="GO" id="GO:0003723">
    <property type="term" value="F:RNA binding"/>
    <property type="evidence" value="ECO:0007669"/>
    <property type="project" value="TreeGrafter"/>
</dbReference>
<dbReference type="FunFam" id="3.40.50.300:FF:000600">
    <property type="entry name" value="Nuclear valosin-containing protein-like"/>
    <property type="match status" value="1"/>
</dbReference>
<feature type="compositionally biased region" description="Polar residues" evidence="4">
    <location>
        <begin position="176"/>
        <end position="187"/>
    </location>
</feature>
<feature type="domain" description="AAA+ ATPase" evidence="5">
    <location>
        <begin position="870"/>
        <end position="1007"/>
    </location>
</feature>
<dbReference type="Gene3D" id="3.40.50.300">
    <property type="entry name" value="P-loop containing nucleotide triphosphate hydrolases"/>
    <property type="match status" value="2"/>
</dbReference>
<dbReference type="InterPro" id="IPR041569">
    <property type="entry name" value="AAA_lid_3"/>
</dbReference>
<dbReference type="GO" id="GO:1990275">
    <property type="term" value="F:preribosome binding"/>
    <property type="evidence" value="ECO:0007669"/>
    <property type="project" value="TreeGrafter"/>
</dbReference>
<dbReference type="Gene3D" id="1.10.8.60">
    <property type="match status" value="2"/>
</dbReference>
<dbReference type="SUPFAM" id="SSF52540">
    <property type="entry name" value="P-loop containing nucleoside triphosphate hydrolases"/>
    <property type="match status" value="2"/>
</dbReference>
<feature type="compositionally biased region" description="Acidic residues" evidence="4">
    <location>
        <begin position="763"/>
        <end position="773"/>
    </location>
</feature>
<evidence type="ECO:0000256" key="3">
    <source>
        <dbReference type="ARBA" id="ARBA00022840"/>
    </source>
</evidence>